<reference evidence="1" key="1">
    <citation type="submission" date="2021-06" db="EMBL/GenBank/DDBJ databases">
        <authorList>
            <person name="Kallberg Y."/>
            <person name="Tangrot J."/>
            <person name="Rosling A."/>
        </authorList>
    </citation>
    <scope>NUCLEOTIDE SEQUENCE</scope>
    <source>
        <strain evidence="1">MA461A</strain>
    </source>
</reference>
<sequence length="72" mass="8582">PFNKWYEEATKNAENSDIWMNSKTTDDEVLSDISEQDLGDMKPVENEFFEIYDTQNQYTLEEFKEFNDMSVP</sequence>
<dbReference type="Proteomes" id="UP000789920">
    <property type="component" value="Unassembled WGS sequence"/>
</dbReference>
<protein>
    <submittedName>
        <fullName evidence="1">6753_t:CDS:1</fullName>
    </submittedName>
</protein>
<name>A0ACA9RH85_9GLOM</name>
<keyword evidence="2" id="KW-1185">Reference proteome</keyword>
<evidence type="ECO:0000313" key="2">
    <source>
        <dbReference type="Proteomes" id="UP000789920"/>
    </source>
</evidence>
<gene>
    <name evidence="1" type="ORF">RPERSI_LOCUS19269</name>
</gene>
<organism evidence="1 2">
    <name type="scientific">Racocetra persica</name>
    <dbReference type="NCBI Taxonomy" id="160502"/>
    <lineage>
        <taxon>Eukaryota</taxon>
        <taxon>Fungi</taxon>
        <taxon>Fungi incertae sedis</taxon>
        <taxon>Mucoromycota</taxon>
        <taxon>Glomeromycotina</taxon>
        <taxon>Glomeromycetes</taxon>
        <taxon>Diversisporales</taxon>
        <taxon>Gigasporaceae</taxon>
        <taxon>Racocetra</taxon>
    </lineage>
</organism>
<proteinExistence type="predicted"/>
<comment type="caution">
    <text evidence="1">The sequence shown here is derived from an EMBL/GenBank/DDBJ whole genome shotgun (WGS) entry which is preliminary data.</text>
</comment>
<dbReference type="EMBL" id="CAJVQC010052531">
    <property type="protein sequence ID" value="CAG8791679.1"/>
    <property type="molecule type" value="Genomic_DNA"/>
</dbReference>
<feature type="non-terminal residue" evidence="1">
    <location>
        <position position="1"/>
    </location>
</feature>
<evidence type="ECO:0000313" key="1">
    <source>
        <dbReference type="EMBL" id="CAG8791679.1"/>
    </source>
</evidence>
<accession>A0ACA9RH85</accession>